<accession>A0A5M9J775</accession>
<proteinExistence type="predicted"/>
<feature type="compositionally biased region" description="Low complexity" evidence="1">
    <location>
        <begin position="1"/>
        <end position="11"/>
    </location>
</feature>
<evidence type="ECO:0000256" key="1">
    <source>
        <dbReference type="SAM" id="MobiDB-lite"/>
    </source>
</evidence>
<protein>
    <submittedName>
        <fullName evidence="2">Uncharacterized protein</fullName>
    </submittedName>
</protein>
<keyword evidence="3" id="KW-1185">Reference proteome</keyword>
<evidence type="ECO:0000313" key="2">
    <source>
        <dbReference type="EMBL" id="KAA8564350.1"/>
    </source>
</evidence>
<dbReference type="VEuPathDB" id="FungiDB:MFRU_043g00110"/>
<gene>
    <name evidence="2" type="ORF">EYC84_011294</name>
</gene>
<feature type="compositionally biased region" description="Polar residues" evidence="1">
    <location>
        <begin position="104"/>
        <end position="121"/>
    </location>
</feature>
<sequence length="150" mass="16303">MPADAQSSQYPAPAPAPEPQMSSNQPPAGSNAAPSSQLPGHASFRRQRASRACQTCPCQKGNVTQNPSRASHCRAAPTRPRRKQSTNDHLKMIPRVPIPRGAQPHSTLSDGTPATSLTEAQNRQREHDENTYAQFMKPKFTRAPIKEAEG</sequence>
<dbReference type="Proteomes" id="UP000322873">
    <property type="component" value="Unassembled WGS sequence"/>
</dbReference>
<name>A0A5M9J775_MONFR</name>
<reference evidence="2 3" key="1">
    <citation type="submission" date="2019-06" db="EMBL/GenBank/DDBJ databases">
        <title>Genome Sequence of the Brown Rot Fungal Pathogen Monilinia fructicola.</title>
        <authorList>
            <person name="De Miccolis Angelini R.M."/>
            <person name="Landi L."/>
            <person name="Abate D."/>
            <person name="Pollastro S."/>
            <person name="Romanazzi G."/>
            <person name="Faretra F."/>
        </authorList>
    </citation>
    <scope>NUCLEOTIDE SEQUENCE [LARGE SCALE GENOMIC DNA]</scope>
    <source>
        <strain evidence="2 3">Mfrc123</strain>
    </source>
</reference>
<evidence type="ECO:0000313" key="3">
    <source>
        <dbReference type="Proteomes" id="UP000322873"/>
    </source>
</evidence>
<feature type="region of interest" description="Disordered" evidence="1">
    <location>
        <begin position="1"/>
        <end position="150"/>
    </location>
</feature>
<dbReference type="AlphaFoldDB" id="A0A5M9J775"/>
<feature type="compositionally biased region" description="Polar residues" evidence="1">
    <location>
        <begin position="24"/>
        <end position="38"/>
    </location>
</feature>
<dbReference type="EMBL" id="VICG01000015">
    <property type="protein sequence ID" value="KAA8564350.1"/>
    <property type="molecule type" value="Genomic_DNA"/>
</dbReference>
<organism evidence="2 3">
    <name type="scientific">Monilinia fructicola</name>
    <name type="common">Brown rot fungus</name>
    <name type="synonym">Ciboria fructicola</name>
    <dbReference type="NCBI Taxonomy" id="38448"/>
    <lineage>
        <taxon>Eukaryota</taxon>
        <taxon>Fungi</taxon>
        <taxon>Dikarya</taxon>
        <taxon>Ascomycota</taxon>
        <taxon>Pezizomycotina</taxon>
        <taxon>Leotiomycetes</taxon>
        <taxon>Helotiales</taxon>
        <taxon>Sclerotiniaceae</taxon>
        <taxon>Monilinia</taxon>
    </lineage>
</organism>
<comment type="caution">
    <text evidence="2">The sequence shown here is derived from an EMBL/GenBank/DDBJ whole genome shotgun (WGS) entry which is preliminary data.</text>
</comment>